<accession>A0A9X4QQQ9</accession>
<protein>
    <submittedName>
        <fullName evidence="1">Uncharacterized protein</fullName>
    </submittedName>
</protein>
<dbReference type="Proteomes" id="UP001153387">
    <property type="component" value="Unassembled WGS sequence"/>
</dbReference>
<dbReference type="AlphaFoldDB" id="A0A9X4QQQ9"/>
<name>A0A9X4QQQ9_9BACL</name>
<proteinExistence type="predicted"/>
<comment type="caution">
    <text evidence="1">The sequence shown here is derived from an EMBL/GenBank/DDBJ whole genome shotgun (WGS) entry which is preliminary data.</text>
</comment>
<keyword evidence="2" id="KW-1185">Reference proteome</keyword>
<reference evidence="1 2" key="1">
    <citation type="submission" date="2022-10" db="EMBL/GenBank/DDBJ databases">
        <title>Comparative genomic analysis of Cohnella hashimotonis sp. nov., isolated from the International Space Station.</title>
        <authorList>
            <person name="Simpson A."/>
            <person name="Venkateswaran K."/>
        </authorList>
    </citation>
    <scope>NUCLEOTIDE SEQUENCE [LARGE SCALE GENOMIC DNA]</scope>
    <source>
        <strain evidence="1 2">DSM 18997</strain>
    </source>
</reference>
<evidence type="ECO:0000313" key="2">
    <source>
        <dbReference type="Proteomes" id="UP001153387"/>
    </source>
</evidence>
<dbReference type="EMBL" id="JAPDHZ010000006">
    <property type="protein sequence ID" value="MDG0794000.1"/>
    <property type="molecule type" value="Genomic_DNA"/>
</dbReference>
<organism evidence="1 2">
    <name type="scientific">Cohnella ginsengisoli</name>
    <dbReference type="NCBI Taxonomy" id="425004"/>
    <lineage>
        <taxon>Bacteria</taxon>
        <taxon>Bacillati</taxon>
        <taxon>Bacillota</taxon>
        <taxon>Bacilli</taxon>
        <taxon>Bacillales</taxon>
        <taxon>Paenibacillaceae</taxon>
        <taxon>Cohnella</taxon>
    </lineage>
</organism>
<gene>
    <name evidence="1" type="ORF">OMP38_26635</name>
</gene>
<evidence type="ECO:0000313" key="1">
    <source>
        <dbReference type="EMBL" id="MDG0794000.1"/>
    </source>
</evidence>
<sequence length="166" mass="20281">MYLKEFDLDLPYMENDKKIRMIMNEEKCQYNEATKLDYEMNWKEIRRQFRLETRCITAMYERLFSKIKIKGCWKILVECVEDITDERVRQYSGVCSVQVKFNFNDFSNNSEVGKKETTLNLLMEGIEKISQENNWEMQKFREIGLQIEEARYLNEWLWKKAIKKPR</sequence>
<dbReference type="RefSeq" id="WP_277567776.1">
    <property type="nucleotide sequence ID" value="NZ_JAPDHZ010000006.1"/>
</dbReference>